<dbReference type="EMBL" id="JAXIVS010000015">
    <property type="protein sequence ID" value="MDY7231534.1"/>
    <property type="molecule type" value="Genomic_DNA"/>
</dbReference>
<dbReference type="InterPro" id="IPR017601">
    <property type="entry name" value="DGQHR-contain_dom"/>
</dbReference>
<dbReference type="NCBIfam" id="NF041060">
    <property type="entry name" value="DpdB"/>
    <property type="match status" value="1"/>
</dbReference>
<evidence type="ECO:0000313" key="2">
    <source>
        <dbReference type="Proteomes" id="UP001291309"/>
    </source>
</evidence>
<dbReference type="InterPro" id="IPR017642">
    <property type="entry name" value="DNA_S_mod_DndB"/>
</dbReference>
<sequence>MTSNAPRDLRRRALRLVQDRKHPLYLFALKPDELFQIADISRVSRDGGGDLIGYQRPEVRKHVQNIVDYLNSNSGQVLFPNTLILALSSAVRFVQVRGPKVEGDGVGEAGTLILRLPRSGERKPAWIVDGQQRALAISRARRSDLPIPVSAFIADDLETQREQFLRVNSSKPLPRGLISELLPQVSTVLPPNLSARRAPAALCESLNRDPSSPFYGLIRRSSADRRQRKGTVVSDTALIQVLQESFSSPNGCLFAYRNLATGETDFERIQRLLQVYWSAVKDTFPNAWGLPPTQSRLMHSVGLKAMARLMDRVMSTADVDDRSLPNRVRKELAPLRTKCNWTAGTWEELGGLRWNELQNVPNHVRILTNHIQRLHLNGAGTGR</sequence>
<accession>A0ABU5HEI5</accession>
<proteinExistence type="predicted"/>
<reference evidence="1 2" key="1">
    <citation type="submission" date="2023-12" db="EMBL/GenBank/DDBJ databases">
        <title>the genome sequence of Hyalangium sp. s54d21.</title>
        <authorList>
            <person name="Zhang X."/>
        </authorList>
    </citation>
    <scope>NUCLEOTIDE SEQUENCE [LARGE SCALE GENOMIC DNA]</scope>
    <source>
        <strain evidence="2">s54d21</strain>
    </source>
</reference>
<keyword evidence="2" id="KW-1185">Reference proteome</keyword>
<dbReference type="RefSeq" id="WP_321550246.1">
    <property type="nucleotide sequence ID" value="NZ_JAXIVS010000015.1"/>
</dbReference>
<name>A0ABU5HEI5_9BACT</name>
<gene>
    <name evidence="1" type="primary">dbpB</name>
    <name evidence="1" type="ORF">SYV04_34400</name>
</gene>
<dbReference type="CDD" id="cd16413">
    <property type="entry name" value="DGQHR_domain"/>
    <property type="match status" value="1"/>
</dbReference>
<evidence type="ECO:0000313" key="1">
    <source>
        <dbReference type="EMBL" id="MDY7231534.1"/>
    </source>
</evidence>
<dbReference type="NCBIfam" id="TIGR03187">
    <property type="entry name" value="DGQHR"/>
    <property type="match status" value="1"/>
</dbReference>
<dbReference type="Pfam" id="PF14072">
    <property type="entry name" value="DndB"/>
    <property type="match status" value="1"/>
</dbReference>
<protein>
    <submittedName>
        <fullName evidence="1">DGQHR domain-containing protein DpdB</fullName>
    </submittedName>
</protein>
<organism evidence="1 2">
    <name type="scientific">Hyalangium rubrum</name>
    <dbReference type="NCBI Taxonomy" id="3103134"/>
    <lineage>
        <taxon>Bacteria</taxon>
        <taxon>Pseudomonadati</taxon>
        <taxon>Myxococcota</taxon>
        <taxon>Myxococcia</taxon>
        <taxon>Myxococcales</taxon>
        <taxon>Cystobacterineae</taxon>
        <taxon>Archangiaceae</taxon>
        <taxon>Hyalangium</taxon>
    </lineage>
</organism>
<comment type="caution">
    <text evidence="1">The sequence shown here is derived from an EMBL/GenBank/DDBJ whole genome shotgun (WGS) entry which is preliminary data.</text>
</comment>
<dbReference type="Proteomes" id="UP001291309">
    <property type="component" value="Unassembled WGS sequence"/>
</dbReference>